<comment type="caution">
    <text evidence="1">The sequence shown here is derived from an EMBL/GenBank/DDBJ whole genome shotgun (WGS) entry which is preliminary data.</text>
</comment>
<sequence length="152" mass="16600">MSSILICTRPNILLVSPDVDLVLQRAGQTFKSKPISFLIDSNLNPDGTIHVLPTLHIPFHPHIFALGDINDLCIKTVRMAIPQVDVITENIVSLAQGKEATAVVPASGAGIHLTLGTNREAFCMMETQSEGSESKVERVWDSSNVDKNDFYT</sequence>
<accession>A0AAD5SH64</accession>
<evidence type="ECO:0000313" key="1">
    <source>
        <dbReference type="EMBL" id="KAJ3054709.1"/>
    </source>
</evidence>
<dbReference type="Gene3D" id="3.50.50.100">
    <property type="match status" value="1"/>
</dbReference>
<dbReference type="Proteomes" id="UP001212841">
    <property type="component" value="Unassembled WGS sequence"/>
</dbReference>
<keyword evidence="2" id="KW-1185">Reference proteome</keyword>
<name>A0AAD5SH64_9FUNG</name>
<gene>
    <name evidence="1" type="ORF">HK097_001052</name>
</gene>
<reference evidence="1" key="1">
    <citation type="submission" date="2020-05" db="EMBL/GenBank/DDBJ databases">
        <title>Phylogenomic resolution of chytrid fungi.</title>
        <authorList>
            <person name="Stajich J.E."/>
            <person name="Amses K."/>
            <person name="Simmons R."/>
            <person name="Seto K."/>
            <person name="Myers J."/>
            <person name="Bonds A."/>
            <person name="Quandt C.A."/>
            <person name="Barry K."/>
            <person name="Liu P."/>
            <person name="Grigoriev I."/>
            <person name="Longcore J.E."/>
            <person name="James T.Y."/>
        </authorList>
    </citation>
    <scope>NUCLEOTIDE SEQUENCE</scope>
    <source>
        <strain evidence="1">JEL0318</strain>
    </source>
</reference>
<organism evidence="1 2">
    <name type="scientific">Rhizophlyctis rosea</name>
    <dbReference type="NCBI Taxonomy" id="64517"/>
    <lineage>
        <taxon>Eukaryota</taxon>
        <taxon>Fungi</taxon>
        <taxon>Fungi incertae sedis</taxon>
        <taxon>Chytridiomycota</taxon>
        <taxon>Chytridiomycota incertae sedis</taxon>
        <taxon>Chytridiomycetes</taxon>
        <taxon>Rhizophlyctidales</taxon>
        <taxon>Rhizophlyctidaceae</taxon>
        <taxon>Rhizophlyctis</taxon>
    </lineage>
</organism>
<dbReference type="AlphaFoldDB" id="A0AAD5SH64"/>
<proteinExistence type="predicted"/>
<evidence type="ECO:0000313" key="2">
    <source>
        <dbReference type="Proteomes" id="UP001212841"/>
    </source>
</evidence>
<protein>
    <submittedName>
        <fullName evidence="1">Uncharacterized protein</fullName>
    </submittedName>
</protein>
<dbReference type="EMBL" id="JADGJD010000120">
    <property type="protein sequence ID" value="KAJ3054709.1"/>
    <property type="molecule type" value="Genomic_DNA"/>
</dbReference>